<dbReference type="GO" id="GO:0045087">
    <property type="term" value="P:innate immune response"/>
    <property type="evidence" value="ECO:0007669"/>
    <property type="project" value="UniProtKB-KW"/>
</dbReference>
<keyword evidence="3 6" id="KW-0863">Zinc-finger</keyword>
<evidence type="ECO:0000256" key="4">
    <source>
        <dbReference type="ARBA" id="ARBA00022833"/>
    </source>
</evidence>
<dbReference type="KEGG" id="cgob:115023440"/>
<dbReference type="RefSeq" id="XP_029310277.1">
    <property type="nucleotide sequence ID" value="XM_029454417.1"/>
</dbReference>
<dbReference type="InterPro" id="IPR006574">
    <property type="entry name" value="PRY"/>
</dbReference>
<dbReference type="AlphaFoldDB" id="A0A6J2RL92"/>
<dbReference type="Gene3D" id="3.30.40.10">
    <property type="entry name" value="Zinc/RING finger domain, C3HC4 (zinc finger)"/>
    <property type="match status" value="1"/>
</dbReference>
<evidence type="ECO:0000313" key="10">
    <source>
        <dbReference type="Proteomes" id="UP000504630"/>
    </source>
</evidence>
<dbReference type="PRINTS" id="PR01407">
    <property type="entry name" value="BUTYPHLNCDUF"/>
</dbReference>
<dbReference type="InterPro" id="IPR051051">
    <property type="entry name" value="E3_ubiq-ligase_TRIM/RNF"/>
</dbReference>
<dbReference type="SMART" id="SM00449">
    <property type="entry name" value="SPRY"/>
    <property type="match status" value="1"/>
</dbReference>
<dbReference type="CDD" id="cd16040">
    <property type="entry name" value="SPRY_PRY_SNTX"/>
    <property type="match status" value="1"/>
</dbReference>
<evidence type="ECO:0000256" key="1">
    <source>
        <dbReference type="ARBA" id="ARBA00022588"/>
    </source>
</evidence>
<dbReference type="InterPro" id="IPR013083">
    <property type="entry name" value="Znf_RING/FYVE/PHD"/>
</dbReference>
<dbReference type="Gene3D" id="2.60.120.920">
    <property type="match status" value="1"/>
</dbReference>
<dbReference type="PROSITE" id="PS50188">
    <property type="entry name" value="B302_SPRY"/>
    <property type="match status" value="1"/>
</dbReference>
<dbReference type="PANTHER" id="PTHR25465:SF5">
    <property type="entry name" value="E3 UBIQUITIN_ISG15 LIGASE TRIM25-RELATED"/>
    <property type="match status" value="1"/>
</dbReference>
<evidence type="ECO:0000256" key="6">
    <source>
        <dbReference type="PROSITE-ProRule" id="PRU00175"/>
    </source>
</evidence>
<evidence type="ECO:0000256" key="7">
    <source>
        <dbReference type="SAM" id="MobiDB-lite"/>
    </source>
</evidence>
<feature type="region of interest" description="Disordered" evidence="7">
    <location>
        <begin position="96"/>
        <end position="120"/>
    </location>
</feature>
<dbReference type="InParanoid" id="A0A6J2RL92"/>
<gene>
    <name evidence="11" type="primary">LOC115023440</name>
</gene>
<dbReference type="GO" id="GO:0008270">
    <property type="term" value="F:zinc ion binding"/>
    <property type="evidence" value="ECO:0007669"/>
    <property type="project" value="UniProtKB-KW"/>
</dbReference>
<dbReference type="Proteomes" id="UP000504630">
    <property type="component" value="Chromosome 18"/>
</dbReference>
<keyword evidence="10" id="KW-1185">Reference proteome</keyword>
<name>A0A6J2RL92_COTGO</name>
<dbReference type="SMART" id="SM00184">
    <property type="entry name" value="RING"/>
    <property type="match status" value="1"/>
</dbReference>
<dbReference type="InterPro" id="IPR001870">
    <property type="entry name" value="B30.2/SPRY"/>
</dbReference>
<organism evidence="10 11">
    <name type="scientific">Cottoperca gobio</name>
    <name type="common">Frogmouth</name>
    <name type="synonym">Aphritis gobio</name>
    <dbReference type="NCBI Taxonomy" id="56716"/>
    <lineage>
        <taxon>Eukaryota</taxon>
        <taxon>Metazoa</taxon>
        <taxon>Chordata</taxon>
        <taxon>Craniata</taxon>
        <taxon>Vertebrata</taxon>
        <taxon>Euteleostomi</taxon>
        <taxon>Actinopterygii</taxon>
        <taxon>Neopterygii</taxon>
        <taxon>Teleostei</taxon>
        <taxon>Neoteleostei</taxon>
        <taxon>Acanthomorphata</taxon>
        <taxon>Eupercaria</taxon>
        <taxon>Perciformes</taxon>
        <taxon>Notothenioidei</taxon>
        <taxon>Bovichtidae</taxon>
        <taxon>Cottoperca</taxon>
    </lineage>
</organism>
<dbReference type="GeneID" id="115023440"/>
<reference evidence="11" key="1">
    <citation type="submission" date="2025-08" db="UniProtKB">
        <authorList>
            <consortium name="RefSeq"/>
        </authorList>
    </citation>
    <scope>IDENTIFICATION</scope>
</reference>
<proteinExistence type="predicted"/>
<evidence type="ECO:0000256" key="2">
    <source>
        <dbReference type="ARBA" id="ARBA00022723"/>
    </source>
</evidence>
<dbReference type="InterPro" id="IPR001841">
    <property type="entry name" value="Znf_RING"/>
</dbReference>
<dbReference type="GO" id="GO:0005737">
    <property type="term" value="C:cytoplasm"/>
    <property type="evidence" value="ECO:0007669"/>
    <property type="project" value="UniProtKB-ARBA"/>
</dbReference>
<evidence type="ECO:0000259" key="9">
    <source>
        <dbReference type="PROSITE" id="PS50188"/>
    </source>
</evidence>
<dbReference type="SMART" id="SM00589">
    <property type="entry name" value="PRY"/>
    <property type="match status" value="1"/>
</dbReference>
<dbReference type="InterPro" id="IPR043136">
    <property type="entry name" value="B30.2/SPRY_sf"/>
</dbReference>
<dbReference type="InterPro" id="IPR013320">
    <property type="entry name" value="ConA-like_dom_sf"/>
</dbReference>
<keyword evidence="2" id="KW-0479">Metal-binding</keyword>
<dbReference type="PROSITE" id="PS50089">
    <property type="entry name" value="ZF_RING_2"/>
    <property type="match status" value="1"/>
</dbReference>
<feature type="domain" description="RING-type" evidence="8">
    <location>
        <begin position="14"/>
        <end position="57"/>
    </location>
</feature>
<dbReference type="OrthoDB" id="6105938at2759"/>
<evidence type="ECO:0000259" key="8">
    <source>
        <dbReference type="PROSITE" id="PS50089"/>
    </source>
</evidence>
<keyword evidence="5" id="KW-0391">Immunity</keyword>
<evidence type="ECO:0000256" key="3">
    <source>
        <dbReference type="ARBA" id="ARBA00022771"/>
    </source>
</evidence>
<dbReference type="InterPro" id="IPR003879">
    <property type="entry name" value="Butyrophylin_SPRY"/>
</dbReference>
<feature type="domain" description="B30.2/SPRY" evidence="9">
    <location>
        <begin position="114"/>
        <end position="300"/>
    </location>
</feature>
<accession>A0A6J2RL92</accession>
<keyword evidence="1" id="KW-0399">Innate immunity</keyword>
<dbReference type="InterPro" id="IPR017907">
    <property type="entry name" value="Znf_RING_CS"/>
</dbReference>
<dbReference type="InterPro" id="IPR003877">
    <property type="entry name" value="SPRY_dom"/>
</dbReference>
<protein>
    <submittedName>
        <fullName evidence="11">Zinc finger protein RFP-like</fullName>
    </submittedName>
</protein>
<dbReference type="PROSITE" id="PS00518">
    <property type="entry name" value="ZF_RING_1"/>
    <property type="match status" value="1"/>
</dbReference>
<dbReference type="Pfam" id="PF13765">
    <property type="entry name" value="PRY"/>
    <property type="match status" value="1"/>
</dbReference>
<dbReference type="Pfam" id="PF15227">
    <property type="entry name" value="zf-C3HC4_4"/>
    <property type="match status" value="1"/>
</dbReference>
<sequence>MAQQGLQSDQERPCSMCFDLLKEPVVSPCGHSYCMNCIKSHCDEENQKETHSCPQCRQVFMPRPVLEENTDLVEQPKTERQAAPGPVVKTAAVSDKVQGSLHEDHTKMSPTDTEVDSEEEPKTRAEFLKYSCEITLDPNTANARLMLSEGNRKATNMEEDLVRPSHPNRFVDGSLVLSKESLTGRHYWEVERSGGAVSVAVAYNDVSRRGTESTFGCNYKSWALDFFDSRYVVRHMYIQAAKPHPMSSRVGVYLDHRAGILSFYSVSETMSLLHRVQTTFTQPLYAGLWVHGHNSAAVMC</sequence>
<evidence type="ECO:0000313" key="11">
    <source>
        <dbReference type="RefSeq" id="XP_029310277.1"/>
    </source>
</evidence>
<dbReference type="SUPFAM" id="SSF49899">
    <property type="entry name" value="Concanavalin A-like lectins/glucanases"/>
    <property type="match status" value="1"/>
</dbReference>
<dbReference type="SUPFAM" id="SSF57850">
    <property type="entry name" value="RING/U-box"/>
    <property type="match status" value="1"/>
</dbReference>
<dbReference type="Pfam" id="PF00622">
    <property type="entry name" value="SPRY"/>
    <property type="match status" value="1"/>
</dbReference>
<evidence type="ECO:0000256" key="5">
    <source>
        <dbReference type="ARBA" id="ARBA00022859"/>
    </source>
</evidence>
<dbReference type="PANTHER" id="PTHR25465">
    <property type="entry name" value="B-BOX DOMAIN CONTAINING"/>
    <property type="match status" value="1"/>
</dbReference>
<keyword evidence="4" id="KW-0862">Zinc</keyword>